<evidence type="ECO:0000313" key="1">
    <source>
        <dbReference type="EMBL" id="TQR08751.1"/>
    </source>
</evidence>
<dbReference type="RefSeq" id="WP_142608495.1">
    <property type="nucleotide sequence ID" value="NZ_VDGG01000043.1"/>
</dbReference>
<name>A0A544SUB7_9BACI</name>
<dbReference type="OrthoDB" id="2361717at2"/>
<protein>
    <submittedName>
        <fullName evidence="1">Uracil-DNA glycosylase</fullName>
    </submittedName>
</protein>
<proteinExistence type="predicted"/>
<dbReference type="InterPro" id="IPR035218">
    <property type="entry name" value="DUF5327"/>
</dbReference>
<comment type="caution">
    <text evidence="1">The sequence shown here is derived from an EMBL/GenBank/DDBJ whole genome shotgun (WGS) entry which is preliminary data.</text>
</comment>
<gene>
    <name evidence="1" type="ORF">FG383_16500</name>
</gene>
<dbReference type="AlphaFoldDB" id="A0A544SUB7"/>
<dbReference type="EMBL" id="VDGG01000043">
    <property type="protein sequence ID" value="TQR08751.1"/>
    <property type="molecule type" value="Genomic_DNA"/>
</dbReference>
<dbReference type="Pfam" id="PF17261">
    <property type="entry name" value="DUF5327"/>
    <property type="match status" value="1"/>
</dbReference>
<reference evidence="1 2" key="1">
    <citation type="submission" date="2019-05" db="EMBL/GenBank/DDBJ databases">
        <title>Psychrobacillus vulpis sp. nov., a new species isolated from feces of a red fox that inhabits in The Tablas de Daimiel Natural Park, Albacete, Spain.</title>
        <authorList>
            <person name="Rodriguez M."/>
            <person name="Reina J.C."/>
            <person name="Bejar V."/>
            <person name="Llamas I."/>
        </authorList>
    </citation>
    <scope>NUCLEOTIDE SEQUENCE [LARGE SCALE GENOMIC DNA]</scope>
    <source>
        <strain evidence="1 2">NHI-2</strain>
    </source>
</reference>
<evidence type="ECO:0000313" key="2">
    <source>
        <dbReference type="Proteomes" id="UP000318937"/>
    </source>
</evidence>
<keyword evidence="2" id="KW-1185">Reference proteome</keyword>
<sequence length="90" mass="9686">MISSEHILMQIDKQLQQAKTTGNEQSKREALAAIRALCDLVLDSVPSASLQAPSVVQVPRVVQAVSVAPTIQQPVALKEDDANGESLFDF</sequence>
<dbReference type="Proteomes" id="UP000318937">
    <property type="component" value="Unassembled WGS sequence"/>
</dbReference>
<accession>A0A544SUB7</accession>
<organism evidence="1 2">
    <name type="scientific">Psychrobacillus soli</name>
    <dbReference type="NCBI Taxonomy" id="1543965"/>
    <lineage>
        <taxon>Bacteria</taxon>
        <taxon>Bacillati</taxon>
        <taxon>Bacillota</taxon>
        <taxon>Bacilli</taxon>
        <taxon>Bacillales</taxon>
        <taxon>Bacillaceae</taxon>
        <taxon>Psychrobacillus</taxon>
    </lineage>
</organism>